<dbReference type="PANTHER" id="PTHR23112:SF0">
    <property type="entry name" value="TRANSMEMBRANE PROTEIN 116"/>
    <property type="match status" value="1"/>
</dbReference>
<feature type="domain" description="G-protein coupled receptors family 1 profile" evidence="7">
    <location>
        <begin position="44"/>
        <end position="293"/>
    </location>
</feature>
<feature type="transmembrane region" description="Helical" evidence="6">
    <location>
        <begin position="71"/>
        <end position="88"/>
    </location>
</feature>
<dbReference type="SUPFAM" id="SSF81321">
    <property type="entry name" value="Family A G protein-coupled receptor-like"/>
    <property type="match status" value="1"/>
</dbReference>
<dbReference type="Proteomes" id="UP001164746">
    <property type="component" value="Chromosome 3"/>
</dbReference>
<feature type="transmembrane region" description="Helical" evidence="6">
    <location>
        <begin position="242"/>
        <end position="262"/>
    </location>
</feature>
<dbReference type="PANTHER" id="PTHR23112">
    <property type="entry name" value="G PROTEIN-COUPLED RECEPTOR 157-RELATED"/>
    <property type="match status" value="1"/>
</dbReference>
<organism evidence="8 9">
    <name type="scientific">Mya arenaria</name>
    <name type="common">Soft-shell clam</name>
    <dbReference type="NCBI Taxonomy" id="6604"/>
    <lineage>
        <taxon>Eukaryota</taxon>
        <taxon>Metazoa</taxon>
        <taxon>Spiralia</taxon>
        <taxon>Lophotrochozoa</taxon>
        <taxon>Mollusca</taxon>
        <taxon>Bivalvia</taxon>
        <taxon>Autobranchia</taxon>
        <taxon>Heteroconchia</taxon>
        <taxon>Euheterodonta</taxon>
        <taxon>Imparidentia</taxon>
        <taxon>Neoheterodontei</taxon>
        <taxon>Myida</taxon>
        <taxon>Myoidea</taxon>
        <taxon>Myidae</taxon>
        <taxon>Mya</taxon>
    </lineage>
</organism>
<evidence type="ECO:0000313" key="8">
    <source>
        <dbReference type="EMBL" id="WAR00177.1"/>
    </source>
</evidence>
<evidence type="ECO:0000259" key="7">
    <source>
        <dbReference type="PROSITE" id="PS50262"/>
    </source>
</evidence>
<feature type="transmembrane region" description="Helical" evidence="6">
    <location>
        <begin position="150"/>
        <end position="171"/>
    </location>
</feature>
<reference evidence="8" key="1">
    <citation type="submission" date="2022-11" db="EMBL/GenBank/DDBJ databases">
        <title>Centuries of genome instability and evolution in soft-shell clam transmissible cancer (bioRxiv).</title>
        <authorList>
            <person name="Hart S.F.M."/>
            <person name="Yonemitsu M.A."/>
            <person name="Giersch R.M."/>
            <person name="Beal B.F."/>
            <person name="Arriagada G."/>
            <person name="Davis B.W."/>
            <person name="Ostrander E.A."/>
            <person name="Goff S.P."/>
            <person name="Metzger M.J."/>
        </authorList>
    </citation>
    <scope>NUCLEOTIDE SEQUENCE</scope>
    <source>
        <strain evidence="8">MELC-2E11</strain>
        <tissue evidence="8">Siphon/mantle</tissue>
    </source>
</reference>
<keyword evidence="2 6" id="KW-0812">Transmembrane</keyword>
<proteinExistence type="predicted"/>
<dbReference type="InterPro" id="IPR017452">
    <property type="entry name" value="GPCR_Rhodpsn_7TM"/>
</dbReference>
<dbReference type="CDD" id="cd00637">
    <property type="entry name" value="7tm_classA_rhodopsin-like"/>
    <property type="match status" value="1"/>
</dbReference>
<keyword evidence="4 6" id="KW-0472">Membrane</keyword>
<accession>A0ABY7DUB2</accession>
<feature type="transmembrane region" description="Helical" evidence="6">
    <location>
        <begin position="191"/>
        <end position="210"/>
    </location>
</feature>
<gene>
    <name evidence="8" type="ORF">MAR_024549</name>
</gene>
<keyword evidence="9" id="KW-1185">Reference proteome</keyword>
<protein>
    <recommendedName>
        <fullName evidence="7">G-protein coupled receptors family 1 profile domain-containing protein</fullName>
    </recommendedName>
</protein>
<name>A0ABY7DUB2_MYAAR</name>
<feature type="transmembrane region" description="Helical" evidence="6">
    <location>
        <begin position="28"/>
        <end position="51"/>
    </location>
</feature>
<evidence type="ECO:0000256" key="4">
    <source>
        <dbReference type="ARBA" id="ARBA00023136"/>
    </source>
</evidence>
<feature type="transmembrane region" description="Helical" evidence="6">
    <location>
        <begin position="274"/>
        <end position="296"/>
    </location>
</feature>
<feature type="region of interest" description="Disordered" evidence="5">
    <location>
        <begin position="306"/>
        <end position="329"/>
    </location>
</feature>
<dbReference type="Gene3D" id="1.20.1070.10">
    <property type="entry name" value="Rhodopsin 7-helix transmembrane proteins"/>
    <property type="match status" value="1"/>
</dbReference>
<sequence>MESNTSVDKAPQNGYDIPVYGLNNGTFLAIHIPAILCIVTSFSCAVTAVVLSFKHRNYQSFFSHWSKSERFVVYLAMCDGLFNVAHFTDHLHIVIVRNHVYPKELCEFYGFNLALFITAQNLMVNVVAVNAFMLMYFDRHINFGRYDWRLLAWTFGAPFLGATIAGILGQLGTNGSFCYFDGIKGRLTNTFFTTVPLLIVLVMNIVLYILTWNQIRKQCNDIKVSLGPMPASMRASHRAARAMSLFVAAFFIQWWAMALYGIWGLATDDVPQPIFHFVTTFSNIGGILNLGVFIIIRRRQYAKGEHVSTERSKGSHRSHSHGHSHDVSTTCDTESHALELTIKDNHLAVPHANH</sequence>
<keyword evidence="3 6" id="KW-1133">Transmembrane helix</keyword>
<evidence type="ECO:0000313" key="9">
    <source>
        <dbReference type="Proteomes" id="UP001164746"/>
    </source>
</evidence>
<comment type="subcellular location">
    <subcellularLocation>
        <location evidence="1">Membrane</location>
        <topology evidence="1">Multi-pass membrane protein</topology>
    </subcellularLocation>
</comment>
<evidence type="ECO:0000256" key="3">
    <source>
        <dbReference type="ARBA" id="ARBA00022989"/>
    </source>
</evidence>
<feature type="transmembrane region" description="Helical" evidence="6">
    <location>
        <begin position="108"/>
        <end position="138"/>
    </location>
</feature>
<dbReference type="PROSITE" id="PS50262">
    <property type="entry name" value="G_PROTEIN_RECEP_F1_2"/>
    <property type="match status" value="1"/>
</dbReference>
<evidence type="ECO:0000256" key="6">
    <source>
        <dbReference type="SAM" id="Phobius"/>
    </source>
</evidence>
<evidence type="ECO:0000256" key="1">
    <source>
        <dbReference type="ARBA" id="ARBA00004141"/>
    </source>
</evidence>
<evidence type="ECO:0000256" key="2">
    <source>
        <dbReference type="ARBA" id="ARBA00022692"/>
    </source>
</evidence>
<evidence type="ECO:0000256" key="5">
    <source>
        <dbReference type="SAM" id="MobiDB-lite"/>
    </source>
</evidence>
<dbReference type="EMBL" id="CP111014">
    <property type="protein sequence ID" value="WAR00177.1"/>
    <property type="molecule type" value="Genomic_DNA"/>
</dbReference>